<keyword evidence="2" id="KW-1185">Reference proteome</keyword>
<sequence>MNGYTAGTSLQNIFPGSLEYLQFYLLGNLQKQLSTAQTKPCILCIGCDETLNHLVEQCWVTKAIWRLLQQQQTNNQHPLPQTTTILDCPILITAHLTALNNFFMMVVKIRNKYRFSTDQKPQITTHNLHAIINTIIIQQQIPMKIIKPLIIG</sequence>
<gene>
    <name evidence="1" type="ORF">Amon01_000538400</name>
</gene>
<accession>A0A9W6Z152</accession>
<comment type="caution">
    <text evidence="1">The sequence shown here is derived from an EMBL/GenBank/DDBJ whole genome shotgun (WGS) entry which is preliminary data.</text>
</comment>
<name>A0A9W6Z152_AMBMO</name>
<proteinExistence type="predicted"/>
<organism evidence="1 2">
    <name type="scientific">Ambrosiozyma monospora</name>
    <name type="common">Yeast</name>
    <name type="synonym">Endomycopsis monosporus</name>
    <dbReference type="NCBI Taxonomy" id="43982"/>
    <lineage>
        <taxon>Eukaryota</taxon>
        <taxon>Fungi</taxon>
        <taxon>Dikarya</taxon>
        <taxon>Ascomycota</taxon>
        <taxon>Saccharomycotina</taxon>
        <taxon>Pichiomycetes</taxon>
        <taxon>Pichiales</taxon>
        <taxon>Pichiaceae</taxon>
        <taxon>Ambrosiozyma</taxon>
    </lineage>
</organism>
<dbReference type="Proteomes" id="UP001165063">
    <property type="component" value="Unassembled WGS sequence"/>
</dbReference>
<dbReference type="AlphaFoldDB" id="A0A9W6Z152"/>
<dbReference type="EMBL" id="BSXU01002943">
    <property type="protein sequence ID" value="GMG39473.1"/>
    <property type="molecule type" value="Genomic_DNA"/>
</dbReference>
<protein>
    <submittedName>
        <fullName evidence="1">Unnamed protein product</fullName>
    </submittedName>
</protein>
<evidence type="ECO:0000313" key="1">
    <source>
        <dbReference type="EMBL" id="GMG39473.1"/>
    </source>
</evidence>
<reference evidence="1" key="1">
    <citation type="submission" date="2023-04" db="EMBL/GenBank/DDBJ databases">
        <title>Ambrosiozyma monospora NBRC 1965.</title>
        <authorList>
            <person name="Ichikawa N."/>
            <person name="Sato H."/>
            <person name="Tonouchi N."/>
        </authorList>
    </citation>
    <scope>NUCLEOTIDE SEQUENCE</scope>
    <source>
        <strain evidence="1">NBRC 1965</strain>
    </source>
</reference>
<evidence type="ECO:0000313" key="2">
    <source>
        <dbReference type="Proteomes" id="UP001165063"/>
    </source>
</evidence>